<dbReference type="EMBL" id="CP002049">
    <property type="protein sequence ID" value="ADI14110.1"/>
    <property type="molecule type" value="Genomic_DNA"/>
</dbReference>
<feature type="chain" id="PRO_5003094465" description="Outer membrane protein beta-barrel domain-containing protein" evidence="1">
    <location>
        <begin position="31"/>
        <end position="191"/>
    </location>
</feature>
<dbReference type="Proteomes" id="UP000000379">
    <property type="component" value="Chromosome"/>
</dbReference>
<dbReference type="KEGG" id="tra:Trad_0981"/>
<keyword evidence="3" id="KW-1185">Reference proteome</keyword>
<name>D7CUW9_TRURR</name>
<dbReference type="STRING" id="649638.Trad_0981"/>
<proteinExistence type="predicted"/>
<sequence length="191" mass="19796">MTLTRPLALRALCFTLALLLAAAWGGGARAQDLGASPLLGAVSRVPLSLQLGDENLFGPRVGFRVGGSLYPVPLLVQRELNVDAFADLTYTLRASAGGALARATAALYAGAGPRYRLVNSALLFEEAPGAFWGVGGVAGAEFRLGALGFPLASAFAEAGSDYVWRQGEEIASGRFSPRVRVGLGLPFVGAF</sequence>
<feature type="signal peptide" evidence="1">
    <location>
        <begin position="1"/>
        <end position="30"/>
    </location>
</feature>
<gene>
    <name evidence="2" type="ordered locus">Trad_0981</name>
</gene>
<dbReference type="AlphaFoldDB" id="D7CUW9"/>
<reference evidence="3" key="1">
    <citation type="submission" date="2010-05" db="EMBL/GenBank/DDBJ databases">
        <title>The complete genome of Truepera radiovictris DSM 17093.</title>
        <authorList>
            <consortium name="US DOE Joint Genome Institute (JGI-PGF)"/>
            <person name="Lucas S."/>
            <person name="Copeland A."/>
            <person name="Lapidus A."/>
            <person name="Glavina del Rio T."/>
            <person name="Dalin E."/>
            <person name="Tice H."/>
            <person name="Bruce D."/>
            <person name="Goodwin L."/>
            <person name="Pitluck S."/>
            <person name="Kyrpides N."/>
            <person name="Mavromatis K."/>
            <person name="Ovchinnikova G."/>
            <person name="Munk A.C."/>
            <person name="Detter J.C."/>
            <person name="Han C."/>
            <person name="Tapia R."/>
            <person name="Land M."/>
            <person name="Hauser L."/>
            <person name="Markowitz V."/>
            <person name="Cheng J.-F."/>
            <person name="Hugenholtz P."/>
            <person name="Woyke T."/>
            <person name="Wu D."/>
            <person name="Tindall B."/>
            <person name="Pomrenke H.G."/>
            <person name="Brambilla E."/>
            <person name="Klenk H.-P."/>
            <person name="Eisen J.A."/>
        </authorList>
    </citation>
    <scope>NUCLEOTIDE SEQUENCE [LARGE SCALE GENOMIC DNA]</scope>
    <source>
        <strain evidence="3">DSM 17093 / CIP 108686 / LMG 22925 / RQ-24</strain>
    </source>
</reference>
<organism evidence="2 3">
    <name type="scientific">Truepera radiovictrix (strain DSM 17093 / CIP 108686 / LMG 22925 / RQ-24)</name>
    <dbReference type="NCBI Taxonomy" id="649638"/>
    <lineage>
        <taxon>Bacteria</taxon>
        <taxon>Thermotogati</taxon>
        <taxon>Deinococcota</taxon>
        <taxon>Deinococci</taxon>
        <taxon>Trueperales</taxon>
        <taxon>Trueperaceae</taxon>
        <taxon>Truepera</taxon>
    </lineage>
</organism>
<evidence type="ECO:0008006" key="4">
    <source>
        <dbReference type="Google" id="ProtNLM"/>
    </source>
</evidence>
<dbReference type="HOGENOM" id="CLU_1420899_0_0_0"/>
<evidence type="ECO:0000256" key="1">
    <source>
        <dbReference type="SAM" id="SignalP"/>
    </source>
</evidence>
<evidence type="ECO:0000313" key="2">
    <source>
        <dbReference type="EMBL" id="ADI14110.1"/>
    </source>
</evidence>
<protein>
    <recommendedName>
        <fullName evidence="4">Outer membrane protein beta-barrel domain-containing protein</fullName>
    </recommendedName>
</protein>
<evidence type="ECO:0000313" key="3">
    <source>
        <dbReference type="Proteomes" id="UP000000379"/>
    </source>
</evidence>
<dbReference type="RefSeq" id="WP_013177481.1">
    <property type="nucleotide sequence ID" value="NC_014221.1"/>
</dbReference>
<reference evidence="2 3" key="2">
    <citation type="journal article" date="2011" name="Stand. Genomic Sci.">
        <title>Complete genome sequence of Truepera radiovictrix type strain (RQ-24).</title>
        <authorList>
            <person name="Ivanova N."/>
            <person name="Rohde C."/>
            <person name="Munk C."/>
            <person name="Nolan M."/>
            <person name="Lucas S."/>
            <person name="Del Rio T.G."/>
            <person name="Tice H."/>
            <person name="Deshpande S."/>
            <person name="Cheng J.F."/>
            <person name="Tapia R."/>
            <person name="Han C."/>
            <person name="Goodwin L."/>
            <person name="Pitluck S."/>
            <person name="Liolios K."/>
            <person name="Mavromatis K."/>
            <person name="Mikhailova N."/>
            <person name="Pati A."/>
            <person name="Chen A."/>
            <person name="Palaniappan K."/>
            <person name="Land M."/>
            <person name="Hauser L."/>
            <person name="Chang Y.J."/>
            <person name="Jeffries C.D."/>
            <person name="Brambilla E."/>
            <person name="Rohde M."/>
            <person name="Goker M."/>
            <person name="Tindall B.J."/>
            <person name="Woyke T."/>
            <person name="Bristow J."/>
            <person name="Eisen J.A."/>
            <person name="Markowitz V."/>
            <person name="Hugenholtz P."/>
            <person name="Kyrpides N.C."/>
            <person name="Klenk H.P."/>
            <person name="Lapidus A."/>
        </authorList>
    </citation>
    <scope>NUCLEOTIDE SEQUENCE [LARGE SCALE GENOMIC DNA]</scope>
    <source>
        <strain evidence="3">DSM 17093 / CIP 108686 / LMG 22925 / RQ-24</strain>
    </source>
</reference>
<accession>D7CUW9</accession>
<keyword evidence="1" id="KW-0732">Signal</keyword>